<sequence>MSNNLTTTHGGSTTLELLAQYNDHRSQKDKSIEHIEKGTSSENENRPSYDEIFTENIKLRLQVQEHESEIESLKKVIDILQKNREASLDVVLEQVQNDSRDSHVPEHSLVLPPRSAERKTHNKSLNLPIPTLSPSLQQGNSVPSETIVTPTIPQIDVTSNSNPNRSNTSISRKHLQNMILNEEIESNSNYSSPKIVGRSVSSPTKINSEQSASPAASVTYTTSRITIKSPNKTPKSPLQERLRSPQNPNRMTAVINNHLHSPLKAATSNNLDELTECQGQQLSKNIMQKNEHAFSSVTSSAYTTTTPSSLTKSPLSHSKTKENSNDTSNFSPASKEKLNNFTQLLDSSFGEEDSVKPEIKGSAIAKPIMNETLPPPPAPPTFFSPTSNINGKNTTPLSSHLASPVILNRKDDVVNANGASNLRNPTITSSLSSPSTKSSATSQNTSLSLNPPTDAPSKQKQSIETASINSNNTANTFNSTSQGSLKASRRPHASSVSTVKSAAQSFKSEIPLFVQPEDFGTIQIEVLSTLYKDNEDDLSTLFAIIDRKSGKEMFEFSKSIHKVRELDVYMKSHIPDLPLPSLPDRQFFQTLSPVKVDTRRNILNQYYTSIFSIPEFPQNVGLKIAQFISTDTVMTPPMMDENRKDGSLLLRKSKTLTGNSSWRVRYGVLRDDVLQLLDKNQAMETIRLRQASIELIPNLPEDRFGTKNGFLITEHKKSGLSTSTKYYICTETPKERELWLSAFSDYIDPSQSLSLSNSRNVTYANDTDSASHLSANSHFSKFGNTTTLATETPSYVTDLTQEYSSNNNNNNNNYMANGDSIDTNLSSHSNPLANSTFSADEEKDNRRVKMRSLFPFKKLSAPTSAMNHLGITVSNDSDSPTSPDFVVKSPSKKLMEIPKTTNFSSMAHPAAVVFGSSLETCLRLSSHKYQSIYDLPSVVYRCLEYLYKNRGIQEEGIFRLSGSSTVIKTLQERFDREHDVDLCRYNENIEAKDDGTSPSLYISVNTVSGLLKLYLRNLPHLLFGDEQFLSFKRVVDENHNDPVQVSLGFRELVQSGVVPHANLSLMYALFELLVRINENSKFNKMNLRNLCIVFSPTLNIPITMLQPFITDFACIFQGEEPIKEEERERVDIHIPQV</sequence>
<name>A0AA35J8P4_SACUV</name>
<dbReference type="PROSITE" id="PS50003">
    <property type="entry name" value="PH_DOMAIN"/>
    <property type="match status" value="1"/>
</dbReference>
<reference evidence="6" key="1">
    <citation type="submission" date="2022-10" db="EMBL/GenBank/DDBJ databases">
        <authorList>
            <person name="Byrne P K."/>
        </authorList>
    </citation>
    <scope>NUCLEOTIDE SEQUENCE</scope>
    <source>
        <strain evidence="6">CBS7001</strain>
    </source>
</reference>
<dbReference type="SMART" id="SM00324">
    <property type="entry name" value="RhoGAP"/>
    <property type="match status" value="1"/>
</dbReference>
<evidence type="ECO:0000256" key="3">
    <source>
        <dbReference type="SAM" id="MobiDB-lite"/>
    </source>
</evidence>
<feature type="compositionally biased region" description="Pro residues" evidence="3">
    <location>
        <begin position="373"/>
        <end position="382"/>
    </location>
</feature>
<dbReference type="Gene3D" id="3.30.1520.10">
    <property type="entry name" value="Phox-like domain"/>
    <property type="match status" value="1"/>
</dbReference>
<feature type="compositionally biased region" description="Polar residues" evidence="3">
    <location>
        <begin position="199"/>
        <end position="236"/>
    </location>
</feature>
<gene>
    <name evidence="6" type="primary">SUVC16G1660</name>
    <name evidence="6" type="ORF">SUVC_16G1660</name>
</gene>
<dbReference type="Proteomes" id="UP001162090">
    <property type="component" value="Chromosome 16"/>
</dbReference>
<feature type="coiled-coil region" evidence="2">
    <location>
        <begin position="56"/>
        <end position="83"/>
    </location>
</feature>
<dbReference type="InterPro" id="IPR050729">
    <property type="entry name" value="Rho-GAP"/>
</dbReference>
<dbReference type="Pfam" id="PF00169">
    <property type="entry name" value="PH"/>
    <property type="match status" value="1"/>
</dbReference>
<feature type="compositionally biased region" description="Polar residues" evidence="3">
    <location>
        <begin position="443"/>
        <end position="464"/>
    </location>
</feature>
<keyword evidence="1" id="KW-0343">GTPase activation</keyword>
<proteinExistence type="predicted"/>
<evidence type="ECO:0008006" key="8">
    <source>
        <dbReference type="Google" id="ProtNLM"/>
    </source>
</evidence>
<keyword evidence="2" id="KW-0175">Coiled coil</keyword>
<accession>A0AA35J8P4</accession>
<dbReference type="InterPro" id="IPR011993">
    <property type="entry name" value="PH-like_dom_sf"/>
</dbReference>
<dbReference type="EMBL" id="OX365927">
    <property type="protein sequence ID" value="CAI4052924.1"/>
    <property type="molecule type" value="Genomic_DNA"/>
</dbReference>
<dbReference type="InterPro" id="IPR008936">
    <property type="entry name" value="Rho_GTPase_activation_prot"/>
</dbReference>
<dbReference type="Pfam" id="PF00620">
    <property type="entry name" value="RhoGAP"/>
    <property type="match status" value="1"/>
</dbReference>
<dbReference type="GO" id="GO:0005933">
    <property type="term" value="C:cellular bud"/>
    <property type="evidence" value="ECO:0007669"/>
    <property type="project" value="UniProtKB-ARBA"/>
</dbReference>
<dbReference type="GO" id="GO:0007010">
    <property type="term" value="P:cytoskeleton organization"/>
    <property type="evidence" value="ECO:0007669"/>
    <property type="project" value="UniProtKB-ARBA"/>
</dbReference>
<dbReference type="Gene3D" id="1.10.555.10">
    <property type="entry name" value="Rho GTPase activation protein"/>
    <property type="match status" value="1"/>
</dbReference>
<feature type="region of interest" description="Disordered" evidence="3">
    <location>
        <begin position="298"/>
        <end position="335"/>
    </location>
</feature>
<dbReference type="InterPro" id="IPR000198">
    <property type="entry name" value="RhoGAP_dom"/>
</dbReference>
<dbReference type="SUPFAM" id="SSF48350">
    <property type="entry name" value="GTPase activation domain, GAP"/>
    <property type="match status" value="1"/>
</dbReference>
<dbReference type="InterPro" id="IPR036871">
    <property type="entry name" value="PX_dom_sf"/>
</dbReference>
<dbReference type="FunFam" id="2.30.29.30:FF:000526">
    <property type="entry name" value="Rho GTPase-activating protein"/>
    <property type="match status" value="1"/>
</dbReference>
<dbReference type="SMART" id="SM00312">
    <property type="entry name" value="PX"/>
    <property type="match status" value="1"/>
</dbReference>
<dbReference type="SUPFAM" id="SSF50729">
    <property type="entry name" value="PH domain-like"/>
    <property type="match status" value="1"/>
</dbReference>
<dbReference type="InterPro" id="IPR001683">
    <property type="entry name" value="PX_dom"/>
</dbReference>
<dbReference type="GO" id="GO:0007165">
    <property type="term" value="P:signal transduction"/>
    <property type="evidence" value="ECO:0007669"/>
    <property type="project" value="InterPro"/>
</dbReference>
<dbReference type="PROSITE" id="PS50238">
    <property type="entry name" value="RHOGAP"/>
    <property type="match status" value="1"/>
</dbReference>
<dbReference type="Gene3D" id="2.30.29.30">
    <property type="entry name" value="Pleckstrin-homology domain (PH domain)/Phosphotyrosine-binding domain (PTB)"/>
    <property type="match status" value="1"/>
</dbReference>
<dbReference type="FunFam" id="1.10.555.10:FF:000076">
    <property type="entry name" value="Rho GTPase-activating protein"/>
    <property type="match status" value="1"/>
</dbReference>
<dbReference type="Pfam" id="PF00787">
    <property type="entry name" value="PX"/>
    <property type="match status" value="1"/>
</dbReference>
<evidence type="ECO:0000256" key="2">
    <source>
        <dbReference type="SAM" id="Coils"/>
    </source>
</evidence>
<evidence type="ECO:0000259" key="5">
    <source>
        <dbReference type="PROSITE" id="PS50238"/>
    </source>
</evidence>
<dbReference type="PANTHER" id="PTHR23176:SF129">
    <property type="entry name" value="RHO GTPASE ACTIVATING PROTEIN AT 16F, ISOFORM E-RELATED"/>
    <property type="match status" value="1"/>
</dbReference>
<feature type="compositionally biased region" description="Low complexity" evidence="3">
    <location>
        <begin position="465"/>
        <end position="481"/>
    </location>
</feature>
<evidence type="ECO:0000256" key="1">
    <source>
        <dbReference type="ARBA" id="ARBA00022468"/>
    </source>
</evidence>
<dbReference type="SUPFAM" id="SSF64268">
    <property type="entry name" value="PX domain"/>
    <property type="match status" value="1"/>
</dbReference>
<dbReference type="AlphaFoldDB" id="A0AA35J8P4"/>
<dbReference type="GO" id="GO:0005938">
    <property type="term" value="C:cell cortex"/>
    <property type="evidence" value="ECO:0007669"/>
    <property type="project" value="UniProtKB-ARBA"/>
</dbReference>
<feature type="region of interest" description="Disordered" evidence="3">
    <location>
        <begin position="368"/>
        <end position="396"/>
    </location>
</feature>
<feature type="region of interest" description="Disordered" evidence="3">
    <location>
        <begin position="24"/>
        <end position="47"/>
    </location>
</feature>
<dbReference type="PANTHER" id="PTHR23176">
    <property type="entry name" value="RHO/RAC/CDC GTPASE-ACTIVATING PROTEIN"/>
    <property type="match status" value="1"/>
</dbReference>
<organism evidence="6 7">
    <name type="scientific">Saccharomyces uvarum</name>
    <name type="common">Yeast</name>
    <name type="synonym">Saccharomyces bayanus var. uvarum</name>
    <dbReference type="NCBI Taxonomy" id="230603"/>
    <lineage>
        <taxon>Eukaryota</taxon>
        <taxon>Fungi</taxon>
        <taxon>Dikarya</taxon>
        <taxon>Ascomycota</taxon>
        <taxon>Saccharomycotina</taxon>
        <taxon>Saccharomycetes</taxon>
        <taxon>Saccharomycetales</taxon>
        <taxon>Saccharomycetaceae</taxon>
        <taxon>Saccharomyces</taxon>
    </lineage>
</organism>
<evidence type="ECO:0000313" key="6">
    <source>
        <dbReference type="EMBL" id="CAI4052924.1"/>
    </source>
</evidence>
<feature type="domain" description="PH" evidence="4">
    <location>
        <begin position="641"/>
        <end position="748"/>
    </location>
</feature>
<evidence type="ECO:0000313" key="7">
    <source>
        <dbReference type="Proteomes" id="UP001162090"/>
    </source>
</evidence>
<evidence type="ECO:0000259" key="4">
    <source>
        <dbReference type="PROSITE" id="PS50003"/>
    </source>
</evidence>
<protein>
    <recommendedName>
        <fullName evidence="8">Bem3p</fullName>
    </recommendedName>
</protein>
<feature type="region of interest" description="Disordered" evidence="3">
    <location>
        <begin position="188"/>
        <end position="248"/>
    </location>
</feature>
<feature type="domain" description="Rho-GAP" evidence="5">
    <location>
        <begin position="922"/>
        <end position="1137"/>
    </location>
</feature>
<dbReference type="SMART" id="SM00233">
    <property type="entry name" value="PH"/>
    <property type="match status" value="1"/>
</dbReference>
<feature type="compositionally biased region" description="Low complexity" evidence="3">
    <location>
        <begin position="298"/>
        <end position="317"/>
    </location>
</feature>
<dbReference type="GO" id="GO:0035091">
    <property type="term" value="F:phosphatidylinositol binding"/>
    <property type="evidence" value="ECO:0007669"/>
    <property type="project" value="InterPro"/>
</dbReference>
<feature type="compositionally biased region" description="Low complexity" evidence="3">
    <location>
        <begin position="426"/>
        <end position="442"/>
    </location>
</feature>
<dbReference type="CDD" id="cd13277">
    <property type="entry name" value="PH_Bem3"/>
    <property type="match status" value="1"/>
</dbReference>
<dbReference type="InterPro" id="IPR001849">
    <property type="entry name" value="PH_domain"/>
</dbReference>
<dbReference type="GO" id="GO:0005096">
    <property type="term" value="F:GTPase activator activity"/>
    <property type="evidence" value="ECO:0007669"/>
    <property type="project" value="UniProtKB-KW"/>
</dbReference>
<dbReference type="CDD" id="cd06093">
    <property type="entry name" value="PX_domain"/>
    <property type="match status" value="1"/>
</dbReference>
<feature type="region of interest" description="Disordered" evidence="3">
    <location>
        <begin position="416"/>
        <end position="493"/>
    </location>
</feature>